<gene>
    <name evidence="1" type="ORF">MM415B05975_0009</name>
</gene>
<organism evidence="1">
    <name type="scientific">viral metagenome</name>
    <dbReference type="NCBI Taxonomy" id="1070528"/>
    <lineage>
        <taxon>unclassified sequences</taxon>
        <taxon>metagenomes</taxon>
        <taxon>organismal metagenomes</taxon>
    </lineage>
</organism>
<sequence>METKENKEYSDKEIRQTLKHVRNIIRQKPDLYTLFVSTCAAAWSDFENGYNRKLNGLTQLLWKLIKSKKAKEYLDNRKTQGFLNLDMFPEIEEELKRIASKTNNPKSDD</sequence>
<accession>A0A6M3LUK6</accession>
<protein>
    <submittedName>
        <fullName evidence="1">Uncharacterized protein</fullName>
    </submittedName>
</protein>
<dbReference type="AlphaFoldDB" id="A0A6M3LUK6"/>
<dbReference type="EMBL" id="MT143523">
    <property type="protein sequence ID" value="QJA97769.1"/>
    <property type="molecule type" value="Genomic_DNA"/>
</dbReference>
<proteinExistence type="predicted"/>
<reference evidence="1" key="1">
    <citation type="submission" date="2020-03" db="EMBL/GenBank/DDBJ databases">
        <title>The deep terrestrial virosphere.</title>
        <authorList>
            <person name="Holmfeldt K."/>
            <person name="Nilsson E."/>
            <person name="Simone D."/>
            <person name="Lopez-Fernandez M."/>
            <person name="Wu X."/>
            <person name="de Brujin I."/>
            <person name="Lundin D."/>
            <person name="Andersson A."/>
            <person name="Bertilsson S."/>
            <person name="Dopson M."/>
        </authorList>
    </citation>
    <scope>NUCLEOTIDE SEQUENCE</scope>
    <source>
        <strain evidence="1">MM415B05975</strain>
    </source>
</reference>
<evidence type="ECO:0000313" key="1">
    <source>
        <dbReference type="EMBL" id="QJA97769.1"/>
    </source>
</evidence>
<name>A0A6M3LUK6_9ZZZZ</name>